<accession>A0A844FRX6</accession>
<dbReference type="Pfam" id="PF00534">
    <property type="entry name" value="Glycos_transf_1"/>
    <property type="match status" value="1"/>
</dbReference>
<dbReference type="CDD" id="cd03809">
    <property type="entry name" value="GT4_MtfB-like"/>
    <property type="match status" value="1"/>
</dbReference>
<dbReference type="Pfam" id="PF13439">
    <property type="entry name" value="Glyco_transf_4"/>
    <property type="match status" value="1"/>
</dbReference>
<dbReference type="RefSeq" id="WP_154514151.1">
    <property type="nucleotide sequence ID" value="NZ_VUNM01000001.1"/>
</dbReference>
<comment type="caution">
    <text evidence="4">The sequence shown here is derived from an EMBL/GenBank/DDBJ whole genome shotgun (WGS) entry which is preliminary data.</text>
</comment>
<protein>
    <submittedName>
        <fullName evidence="4">Glycosyltransferase family 4 protein</fullName>
    </submittedName>
</protein>
<feature type="domain" description="Glycosyl transferase family 1" evidence="2">
    <location>
        <begin position="189"/>
        <end position="343"/>
    </location>
</feature>
<dbReference type="Proteomes" id="UP000442619">
    <property type="component" value="Unassembled WGS sequence"/>
</dbReference>
<dbReference type="GO" id="GO:0009103">
    <property type="term" value="P:lipopolysaccharide biosynthetic process"/>
    <property type="evidence" value="ECO:0007669"/>
    <property type="project" value="TreeGrafter"/>
</dbReference>
<feature type="domain" description="Glycosyltransferase subfamily 4-like N-terminal" evidence="3">
    <location>
        <begin position="16"/>
        <end position="176"/>
    </location>
</feature>
<evidence type="ECO:0000256" key="1">
    <source>
        <dbReference type="ARBA" id="ARBA00022679"/>
    </source>
</evidence>
<name>A0A844FRX6_9FIRM</name>
<sequence>MIIGIDLTWVKPGKNGGTEFYIRNLLDGFKTLKNVNSYILFVADNNKESFKSYLDDSRFKFSECHVNTEKLVSRVIWKNTQLYRLMKKENIDLAFFPVYDMPLYRCNSFKIVTVIHDLQALHYPEYFTNVEKAVLKASWKRVVKNADKVVGISNYVKNDIEEHYGTKNVVAIHNPIVVKDAFVDFQGLQEKYGIDDNEYYYTVSSLLPHKNLKTILEVKKKIVYDNIALPKKLLISGVGGKQLAEIKRYLDDYKLNDNVILTGFISNEERNTLMKHANAFVFPSVFEGFGMPPIEAMLLGSKVLTTKCTSLEEVTMDRCYYVNDAFNIDDWIGKLKEIKEKEKRTIPFPEYEVKKIAQEYLDLFDSLV</sequence>
<dbReference type="Gene3D" id="3.40.50.2000">
    <property type="entry name" value="Glycogen Phosphorylase B"/>
    <property type="match status" value="2"/>
</dbReference>
<evidence type="ECO:0000313" key="5">
    <source>
        <dbReference type="Proteomes" id="UP000442619"/>
    </source>
</evidence>
<reference evidence="4 5" key="1">
    <citation type="submission" date="2019-08" db="EMBL/GenBank/DDBJ databases">
        <title>In-depth cultivation of the pig gut microbiome towards novel bacterial diversity and tailored functional studies.</title>
        <authorList>
            <person name="Wylensek D."/>
            <person name="Hitch T.C.A."/>
            <person name="Clavel T."/>
        </authorList>
    </citation>
    <scope>NUCLEOTIDE SEQUENCE [LARGE SCALE GENOMIC DNA]</scope>
    <source>
        <strain evidence="4 5">CA-Schmier-601-WT-3</strain>
    </source>
</reference>
<organism evidence="4 5">
    <name type="scientific">Sharpea porci</name>
    <dbReference type="NCBI Taxonomy" id="2652286"/>
    <lineage>
        <taxon>Bacteria</taxon>
        <taxon>Bacillati</taxon>
        <taxon>Bacillota</taxon>
        <taxon>Erysipelotrichia</taxon>
        <taxon>Erysipelotrichales</taxon>
        <taxon>Coprobacillaceae</taxon>
        <taxon>Sharpea</taxon>
    </lineage>
</organism>
<dbReference type="AlphaFoldDB" id="A0A844FRX6"/>
<keyword evidence="1 4" id="KW-0808">Transferase</keyword>
<evidence type="ECO:0000313" key="4">
    <source>
        <dbReference type="EMBL" id="MST88210.1"/>
    </source>
</evidence>
<evidence type="ECO:0000259" key="3">
    <source>
        <dbReference type="Pfam" id="PF13439"/>
    </source>
</evidence>
<dbReference type="PANTHER" id="PTHR46401:SF2">
    <property type="entry name" value="GLYCOSYLTRANSFERASE WBBK-RELATED"/>
    <property type="match status" value="1"/>
</dbReference>
<evidence type="ECO:0000259" key="2">
    <source>
        <dbReference type="Pfam" id="PF00534"/>
    </source>
</evidence>
<gene>
    <name evidence="4" type="ORF">FYJ79_01130</name>
</gene>
<dbReference type="GO" id="GO:0016757">
    <property type="term" value="F:glycosyltransferase activity"/>
    <property type="evidence" value="ECO:0007669"/>
    <property type="project" value="InterPro"/>
</dbReference>
<dbReference type="PANTHER" id="PTHR46401">
    <property type="entry name" value="GLYCOSYLTRANSFERASE WBBK-RELATED"/>
    <property type="match status" value="1"/>
</dbReference>
<dbReference type="InterPro" id="IPR001296">
    <property type="entry name" value="Glyco_trans_1"/>
</dbReference>
<dbReference type="SUPFAM" id="SSF53756">
    <property type="entry name" value="UDP-Glycosyltransferase/glycogen phosphorylase"/>
    <property type="match status" value="1"/>
</dbReference>
<keyword evidence="5" id="KW-1185">Reference proteome</keyword>
<proteinExistence type="predicted"/>
<dbReference type="EMBL" id="VUNM01000001">
    <property type="protein sequence ID" value="MST88210.1"/>
    <property type="molecule type" value="Genomic_DNA"/>
</dbReference>
<dbReference type="InterPro" id="IPR028098">
    <property type="entry name" value="Glyco_trans_4-like_N"/>
</dbReference>